<dbReference type="Proteomes" id="UP000664480">
    <property type="component" value="Unassembled WGS sequence"/>
</dbReference>
<organism evidence="1 2">
    <name type="scientific">Algoriphagus pacificus</name>
    <dbReference type="NCBI Taxonomy" id="2811234"/>
    <lineage>
        <taxon>Bacteria</taxon>
        <taxon>Pseudomonadati</taxon>
        <taxon>Bacteroidota</taxon>
        <taxon>Cytophagia</taxon>
        <taxon>Cytophagales</taxon>
        <taxon>Cyclobacteriaceae</taxon>
        <taxon>Algoriphagus</taxon>
    </lineage>
</organism>
<comment type="caution">
    <text evidence="1">The sequence shown here is derived from an EMBL/GenBank/DDBJ whole genome shotgun (WGS) entry which is preliminary data.</text>
</comment>
<protein>
    <recommendedName>
        <fullName evidence="3">RiboL-PSP-HEPN domain-containing protein</fullName>
    </recommendedName>
</protein>
<evidence type="ECO:0000313" key="1">
    <source>
        <dbReference type="EMBL" id="MBN7816028.1"/>
    </source>
</evidence>
<keyword evidence="2" id="KW-1185">Reference proteome</keyword>
<evidence type="ECO:0008006" key="3">
    <source>
        <dbReference type="Google" id="ProtNLM"/>
    </source>
</evidence>
<sequence>MEENKKPFRFSKEDAQRLWELADPERLISGSFSNIDTFSFLEIVDNSIKRINNSENPRVIILETWLILDYTIRELLRRGLDIKRFCDDSFDPLPNGFRDCSNLLENFINKQNSKKKNPYLIFSEVQIPIGLRDLIYSKQKVLKEILEFQFEFCNKNNISALTIKNREDVKFQNVDTFWLNSVKMLDSNWFKDANKINKVRNQAAHSINEEKIYIILGIKGEKKLEALKRYCNHSLKQLIGLK</sequence>
<name>A0ABS3CG05_9BACT</name>
<evidence type="ECO:0000313" key="2">
    <source>
        <dbReference type="Proteomes" id="UP000664480"/>
    </source>
</evidence>
<accession>A0ABS3CG05</accession>
<proteinExistence type="predicted"/>
<dbReference type="EMBL" id="JAFKCU010000002">
    <property type="protein sequence ID" value="MBN7816028.1"/>
    <property type="molecule type" value="Genomic_DNA"/>
</dbReference>
<gene>
    <name evidence="1" type="ORF">J0A69_11335</name>
</gene>
<reference evidence="1 2" key="1">
    <citation type="submission" date="2021-03" db="EMBL/GenBank/DDBJ databases">
        <title>novel species isolated from a fishpond in China.</title>
        <authorList>
            <person name="Lu H."/>
            <person name="Cai Z."/>
        </authorList>
    </citation>
    <scope>NUCLEOTIDE SEQUENCE [LARGE SCALE GENOMIC DNA]</scope>
    <source>
        <strain evidence="1 2">YJ13C</strain>
    </source>
</reference>
<dbReference type="RefSeq" id="WP_206586662.1">
    <property type="nucleotide sequence ID" value="NZ_JAFKCU010000002.1"/>
</dbReference>